<name>A0ABR1WPK1_9PEZI</name>
<evidence type="ECO:0000313" key="3">
    <source>
        <dbReference type="Proteomes" id="UP001446871"/>
    </source>
</evidence>
<comment type="caution">
    <text evidence="2">The sequence shown here is derived from an EMBL/GenBank/DDBJ whole genome shotgun (WGS) entry which is preliminary data.</text>
</comment>
<proteinExistence type="predicted"/>
<protein>
    <submittedName>
        <fullName evidence="2">Uncharacterized protein</fullName>
    </submittedName>
</protein>
<keyword evidence="1" id="KW-0732">Signal</keyword>
<accession>A0ABR1WPK1</accession>
<gene>
    <name evidence="2" type="ORF">PG996_002800</name>
</gene>
<organism evidence="2 3">
    <name type="scientific">Apiospora saccharicola</name>
    <dbReference type="NCBI Taxonomy" id="335842"/>
    <lineage>
        <taxon>Eukaryota</taxon>
        <taxon>Fungi</taxon>
        <taxon>Dikarya</taxon>
        <taxon>Ascomycota</taxon>
        <taxon>Pezizomycotina</taxon>
        <taxon>Sordariomycetes</taxon>
        <taxon>Xylariomycetidae</taxon>
        <taxon>Amphisphaeriales</taxon>
        <taxon>Apiosporaceae</taxon>
        <taxon>Apiospora</taxon>
    </lineage>
</organism>
<sequence>MQVLAIFASLVAVSVATPTPIEVAAAELASRQAAPAAKCADWGKGFGGSLLLGPTDAQASRCCIYGESIALCCRNDPALAQDPFWSRSLECSNPYWANTTIWGYLYSCNTDPGHYCKPECDGVPYLYDNPKNCPK</sequence>
<evidence type="ECO:0000313" key="2">
    <source>
        <dbReference type="EMBL" id="KAK8084019.1"/>
    </source>
</evidence>
<dbReference type="Proteomes" id="UP001446871">
    <property type="component" value="Unassembled WGS sequence"/>
</dbReference>
<keyword evidence="3" id="KW-1185">Reference proteome</keyword>
<evidence type="ECO:0000256" key="1">
    <source>
        <dbReference type="SAM" id="SignalP"/>
    </source>
</evidence>
<reference evidence="2 3" key="1">
    <citation type="submission" date="2023-01" db="EMBL/GenBank/DDBJ databases">
        <title>Analysis of 21 Apiospora genomes using comparative genomics revels a genus with tremendous synthesis potential of carbohydrate active enzymes and secondary metabolites.</title>
        <authorList>
            <person name="Sorensen T."/>
        </authorList>
    </citation>
    <scope>NUCLEOTIDE SEQUENCE [LARGE SCALE GENOMIC DNA]</scope>
    <source>
        <strain evidence="2 3">CBS 83171</strain>
    </source>
</reference>
<dbReference type="EMBL" id="JAQQWM010000001">
    <property type="protein sequence ID" value="KAK8084019.1"/>
    <property type="molecule type" value="Genomic_DNA"/>
</dbReference>
<feature type="signal peptide" evidence="1">
    <location>
        <begin position="1"/>
        <end position="16"/>
    </location>
</feature>
<feature type="chain" id="PRO_5046616780" evidence="1">
    <location>
        <begin position="17"/>
        <end position="135"/>
    </location>
</feature>